<dbReference type="InterPro" id="IPR050216">
    <property type="entry name" value="LRR_domain-containing"/>
</dbReference>
<feature type="region of interest" description="Disordered" evidence="3">
    <location>
        <begin position="1"/>
        <end position="30"/>
    </location>
</feature>
<dbReference type="InterPro" id="IPR001611">
    <property type="entry name" value="Leu-rich_rpt"/>
</dbReference>
<proteinExistence type="predicted"/>
<reference evidence="4" key="1">
    <citation type="journal article" date="2020" name="Stud. Mycol.">
        <title>101 Dothideomycetes genomes: a test case for predicting lifestyles and emergence of pathogens.</title>
        <authorList>
            <person name="Haridas S."/>
            <person name="Albert R."/>
            <person name="Binder M."/>
            <person name="Bloem J."/>
            <person name="Labutti K."/>
            <person name="Salamov A."/>
            <person name="Andreopoulos B."/>
            <person name="Baker S."/>
            <person name="Barry K."/>
            <person name="Bills G."/>
            <person name="Bluhm B."/>
            <person name="Cannon C."/>
            <person name="Castanera R."/>
            <person name="Culley D."/>
            <person name="Daum C."/>
            <person name="Ezra D."/>
            <person name="Gonzalez J."/>
            <person name="Henrissat B."/>
            <person name="Kuo A."/>
            <person name="Liang C."/>
            <person name="Lipzen A."/>
            <person name="Lutzoni F."/>
            <person name="Magnuson J."/>
            <person name="Mondo S."/>
            <person name="Nolan M."/>
            <person name="Ohm R."/>
            <person name="Pangilinan J."/>
            <person name="Park H.-J."/>
            <person name="Ramirez L."/>
            <person name="Alfaro M."/>
            <person name="Sun H."/>
            <person name="Tritt A."/>
            <person name="Yoshinaga Y."/>
            <person name="Zwiers L.-H."/>
            <person name="Turgeon B."/>
            <person name="Goodwin S."/>
            <person name="Spatafora J."/>
            <person name="Crous P."/>
            <person name="Grigoriev I."/>
        </authorList>
    </citation>
    <scope>NUCLEOTIDE SEQUENCE</scope>
    <source>
        <strain evidence="4">CBS 101060</strain>
    </source>
</reference>
<sequence>MAFLLHERDIAHDTHEPPSSPPSLPSLPEVPLTLRKKRSRPIDDYDILLTSDPPLFSSDDNPLDASVDDYREGGKRKKQYHGVWWHQNQRPGVLASGTDFSAPKSVFSRNMDSGVWMGSDCTEDDITPEVVQGDVSTPTTSFRRHLATLAEQRSQEEACVQKIHKLLEQGMETVDLSDSYLQSISDATIRPLHSLIKHPQVDDRPPSPEGYEPFTPSLKIFLSGNMLRTLPQELFNLDNLTVLSLRNNELTELPPLIFRLRNLVELNIARNLLRWLPWELLHLLGTGKRLKRLTLLPNPFVRGVDLHGTIVKNGYWNIPTTISETEEAIETLEQELSESDSSQHSLQIAWMLKLLRTFLYRMNRAIKIPGADIAKTIWKSDPVYLGSSSLAFKGFDGVLDPLSPPWPSSFPAEVTKVPAARMSEDVLHERLKTSSCVPSLFEISLRECAKHDLNLVTRYAAEASAPVQRALQGASTIKSSGGRICSICGSSYVLARAEWVEYWHYVPEFLTCRPEELFIPFVRQACSLACAKEHEAPP</sequence>
<feature type="compositionally biased region" description="Basic and acidic residues" evidence="3">
    <location>
        <begin position="1"/>
        <end position="16"/>
    </location>
</feature>
<evidence type="ECO:0000313" key="5">
    <source>
        <dbReference type="Proteomes" id="UP000799429"/>
    </source>
</evidence>
<evidence type="ECO:0000256" key="3">
    <source>
        <dbReference type="SAM" id="MobiDB-lite"/>
    </source>
</evidence>
<organism evidence="4 5">
    <name type="scientific">Patellaria atrata CBS 101060</name>
    <dbReference type="NCBI Taxonomy" id="1346257"/>
    <lineage>
        <taxon>Eukaryota</taxon>
        <taxon>Fungi</taxon>
        <taxon>Dikarya</taxon>
        <taxon>Ascomycota</taxon>
        <taxon>Pezizomycotina</taxon>
        <taxon>Dothideomycetes</taxon>
        <taxon>Dothideomycetes incertae sedis</taxon>
        <taxon>Patellariales</taxon>
        <taxon>Patellariaceae</taxon>
        <taxon>Patellaria</taxon>
    </lineage>
</organism>
<dbReference type="Proteomes" id="UP000799429">
    <property type="component" value="Unassembled WGS sequence"/>
</dbReference>
<dbReference type="InterPro" id="IPR003591">
    <property type="entry name" value="Leu-rich_rpt_typical-subtyp"/>
</dbReference>
<dbReference type="Gene3D" id="3.80.10.10">
    <property type="entry name" value="Ribonuclease Inhibitor"/>
    <property type="match status" value="1"/>
</dbReference>
<comment type="caution">
    <text evidence="4">The sequence shown here is derived from an EMBL/GenBank/DDBJ whole genome shotgun (WGS) entry which is preliminary data.</text>
</comment>
<evidence type="ECO:0000256" key="1">
    <source>
        <dbReference type="ARBA" id="ARBA00022614"/>
    </source>
</evidence>
<dbReference type="EMBL" id="MU006089">
    <property type="protein sequence ID" value="KAF2842758.1"/>
    <property type="molecule type" value="Genomic_DNA"/>
</dbReference>
<dbReference type="GO" id="GO:0005737">
    <property type="term" value="C:cytoplasm"/>
    <property type="evidence" value="ECO:0007669"/>
    <property type="project" value="TreeGrafter"/>
</dbReference>
<evidence type="ECO:0008006" key="6">
    <source>
        <dbReference type="Google" id="ProtNLM"/>
    </source>
</evidence>
<keyword evidence="1" id="KW-0433">Leucine-rich repeat</keyword>
<dbReference type="InterPro" id="IPR032675">
    <property type="entry name" value="LRR_dom_sf"/>
</dbReference>
<dbReference type="OrthoDB" id="1517790at2759"/>
<keyword evidence="5" id="KW-1185">Reference proteome</keyword>
<gene>
    <name evidence="4" type="ORF">M501DRAFT_1012156</name>
</gene>
<keyword evidence="2" id="KW-0677">Repeat</keyword>
<evidence type="ECO:0000313" key="4">
    <source>
        <dbReference type="EMBL" id="KAF2842758.1"/>
    </source>
</evidence>
<dbReference type="PANTHER" id="PTHR48051">
    <property type="match status" value="1"/>
</dbReference>
<evidence type="ECO:0000256" key="2">
    <source>
        <dbReference type="ARBA" id="ARBA00022737"/>
    </source>
</evidence>
<dbReference type="PROSITE" id="PS51450">
    <property type="entry name" value="LRR"/>
    <property type="match status" value="1"/>
</dbReference>
<dbReference type="AlphaFoldDB" id="A0A9P4VT60"/>
<dbReference type="SMART" id="SM00369">
    <property type="entry name" value="LRR_TYP"/>
    <property type="match status" value="2"/>
</dbReference>
<protein>
    <recommendedName>
        <fullName evidence="6">Leucine rich repeat domain protein</fullName>
    </recommendedName>
</protein>
<dbReference type="SUPFAM" id="SSF52058">
    <property type="entry name" value="L domain-like"/>
    <property type="match status" value="1"/>
</dbReference>
<dbReference type="PANTHER" id="PTHR48051:SF54">
    <property type="entry name" value="LEUCINE-RICH REPEAT-CONTAINING PROTEIN"/>
    <property type="match status" value="1"/>
</dbReference>
<accession>A0A9P4VT60</accession>
<name>A0A9P4VT60_9PEZI</name>